<evidence type="ECO:0000256" key="3">
    <source>
        <dbReference type="ARBA" id="ARBA00023136"/>
    </source>
</evidence>
<dbReference type="RefSeq" id="WP_007365422.1">
    <property type="nucleotide sequence ID" value="NZ_ACLR01000160.1"/>
</dbReference>
<organism evidence="7 8">
    <name type="scientific">Porphyromonas uenonis 60-3</name>
    <dbReference type="NCBI Taxonomy" id="596327"/>
    <lineage>
        <taxon>Bacteria</taxon>
        <taxon>Pseudomonadati</taxon>
        <taxon>Bacteroidota</taxon>
        <taxon>Bacteroidia</taxon>
        <taxon>Bacteroidales</taxon>
        <taxon>Porphyromonadaceae</taxon>
        <taxon>Porphyromonas</taxon>
    </lineage>
</organism>
<dbReference type="OrthoDB" id="9793163at2"/>
<evidence type="ECO:0000256" key="1">
    <source>
        <dbReference type="ARBA" id="ARBA00022475"/>
    </source>
</evidence>
<proteinExistence type="predicted"/>
<sequence>MKTAHLWFTLLTAVIVTCTFGQSAQGQETGKSLKWKVAIGRFSNETQYGKGIFYDRENDPIAKQAQDILAAKLVASGKFILLERSDAEAVAQEVTDGTSEGSIKADYVILGSVTEFGRKTTGQTSLFTAEKTQQVEAAVNLRLVDVATGIATYSEEAKGYANNVSKSTLGLGGTSGYDASLGDKAISAAIDQLVENIINKCSDKPWRTYLISMDQDGTIIAGGASQGLSVGDRFDIYSKGKKVKNPQTGGFIELPGKKVGALVITMTLGETPMTEFSLVDIVEGDIDPSDLSQYYIQEIK</sequence>
<dbReference type="SUPFAM" id="SSF52964">
    <property type="entry name" value="TolB, N-terminal domain"/>
    <property type="match status" value="1"/>
</dbReference>
<feature type="signal peptide" evidence="6">
    <location>
        <begin position="1"/>
        <end position="24"/>
    </location>
</feature>
<dbReference type="STRING" id="596327.PORUE0001_1171"/>
<dbReference type="Gene3D" id="3.40.50.10610">
    <property type="entry name" value="ABC-type transport auxiliary lipoprotein component"/>
    <property type="match status" value="1"/>
</dbReference>
<accession>C2MBZ3</accession>
<keyword evidence="4" id="KW-0564">Palmitate</keyword>
<dbReference type="PANTHER" id="PTHR41164:SF1">
    <property type="entry name" value="CURLI PRODUCTION ASSEMBLY_TRANSPORT COMPONENT CSGG"/>
    <property type="match status" value="1"/>
</dbReference>
<gene>
    <name evidence="7" type="ORF">PORUE0001_1171</name>
</gene>
<keyword evidence="1" id="KW-1003">Cell membrane</keyword>
<evidence type="ECO:0000313" key="7">
    <source>
        <dbReference type="EMBL" id="EEK16760.1"/>
    </source>
</evidence>
<evidence type="ECO:0000256" key="4">
    <source>
        <dbReference type="ARBA" id="ARBA00023139"/>
    </source>
</evidence>
<evidence type="ECO:0000256" key="6">
    <source>
        <dbReference type="SAM" id="SignalP"/>
    </source>
</evidence>
<dbReference type="Pfam" id="PF03783">
    <property type="entry name" value="CsgG"/>
    <property type="match status" value="1"/>
</dbReference>
<keyword evidence="3" id="KW-0472">Membrane</keyword>
<dbReference type="AlphaFoldDB" id="C2MBZ3"/>
<keyword evidence="5" id="KW-0449">Lipoprotein</keyword>
<comment type="caution">
    <text evidence="7">The sequence shown here is derived from an EMBL/GenBank/DDBJ whole genome shotgun (WGS) entry which is preliminary data.</text>
</comment>
<dbReference type="eggNOG" id="COG1462">
    <property type="taxonomic scope" value="Bacteria"/>
</dbReference>
<dbReference type="InterPro" id="IPR005534">
    <property type="entry name" value="Curli_assmbl/transp-comp_CsgG"/>
</dbReference>
<evidence type="ECO:0000256" key="5">
    <source>
        <dbReference type="ARBA" id="ARBA00023288"/>
    </source>
</evidence>
<evidence type="ECO:0000256" key="2">
    <source>
        <dbReference type="ARBA" id="ARBA00022729"/>
    </source>
</evidence>
<dbReference type="Proteomes" id="UP000003303">
    <property type="component" value="Unassembled WGS sequence"/>
</dbReference>
<dbReference type="PANTHER" id="PTHR41164">
    <property type="entry name" value="CURLI PRODUCTION ASSEMBLY/TRANSPORT COMPONENT CSGG"/>
    <property type="match status" value="1"/>
</dbReference>
<reference evidence="7 8" key="1">
    <citation type="submission" date="2009-04" db="EMBL/GenBank/DDBJ databases">
        <authorList>
            <person name="Sebastian Y."/>
            <person name="Madupu R."/>
            <person name="Durkin A.S."/>
            <person name="Torralba M."/>
            <person name="Methe B."/>
            <person name="Sutton G.G."/>
            <person name="Strausberg R.L."/>
            <person name="Nelson K.E."/>
        </authorList>
    </citation>
    <scope>NUCLEOTIDE SEQUENCE [LARGE SCALE GENOMIC DNA]</scope>
    <source>
        <strain evidence="7 8">60-3</strain>
    </source>
</reference>
<keyword evidence="8" id="KW-1185">Reference proteome</keyword>
<protein>
    <submittedName>
        <fullName evidence="7">Curli production assembly/transport component CsgG</fullName>
    </submittedName>
</protein>
<keyword evidence="2 6" id="KW-0732">Signal</keyword>
<evidence type="ECO:0000313" key="8">
    <source>
        <dbReference type="Proteomes" id="UP000003303"/>
    </source>
</evidence>
<dbReference type="EMBL" id="ACLR01000160">
    <property type="protein sequence ID" value="EEK16760.1"/>
    <property type="molecule type" value="Genomic_DNA"/>
</dbReference>
<feature type="chain" id="PRO_5002914648" evidence="6">
    <location>
        <begin position="25"/>
        <end position="300"/>
    </location>
</feature>
<name>C2MBZ3_9PORP</name>
<dbReference type="GO" id="GO:0030288">
    <property type="term" value="C:outer membrane-bounded periplasmic space"/>
    <property type="evidence" value="ECO:0007669"/>
    <property type="project" value="InterPro"/>
</dbReference>